<evidence type="ECO:0000313" key="4">
    <source>
        <dbReference type="Proteomes" id="UP000198406"/>
    </source>
</evidence>
<gene>
    <name evidence="3" type="ORF">FisN_4Lh346</name>
</gene>
<name>A0A1Z5JZW8_FISSO</name>
<dbReference type="EMBL" id="BDSP01000136">
    <property type="protein sequence ID" value="GAX19368.1"/>
    <property type="molecule type" value="Genomic_DNA"/>
</dbReference>
<feature type="domain" description="Calcineurin-like phosphoesterase" evidence="2">
    <location>
        <begin position="76"/>
        <end position="340"/>
    </location>
</feature>
<dbReference type="EC" id="3.6.1.53" evidence="3"/>
<accession>A0A1Z5JZW8</accession>
<dbReference type="SUPFAM" id="SSF56300">
    <property type="entry name" value="Metallo-dependent phosphatases"/>
    <property type="match status" value="1"/>
</dbReference>
<feature type="region of interest" description="Disordered" evidence="1">
    <location>
        <begin position="1"/>
        <end position="24"/>
    </location>
</feature>
<sequence>MTNTSYQTISHKHRIGNQTSPRQSKKDGCKVALLLFALLVAAADSLSITIKPVRATSINTFMCKQDTTPSTSPDFTIGLLADIQYAPIPDGFSYGGKPRYYRNALQVAKVAAQHFQDERVPLVVNLGDIVDGKCQEIQDNSHVTVDPGHVALSHVMDALSAYQDGPILHAYGNHCLYNLDRPFLQTKLGIPFVQEPCGDWVGYFSHCFQKYRFIILDSYDIAKHRRCKTTSQKYKEAVSILSQNNPNYPHAENSPEGLKGLDMRFVAFNGAVGPLQLEWLNQQLQECRDKEETAVILSHQPILPGSSSPVCLIWNYDQVLDILRSNADVVAASFCGHAHKGSYKRDVVSGIHFRVFEAALENLDKTYAMIDFYSDRIHVRGYGSCESAVYDIDHLPVRKKISLIEREQIERSKGTIEA</sequence>
<dbReference type="InterPro" id="IPR004843">
    <property type="entry name" value="Calcineurin-like_PHP"/>
</dbReference>
<reference evidence="3 4" key="1">
    <citation type="journal article" date="2015" name="Plant Cell">
        <title>Oil accumulation by the oleaginous diatom Fistulifera solaris as revealed by the genome and transcriptome.</title>
        <authorList>
            <person name="Tanaka T."/>
            <person name="Maeda Y."/>
            <person name="Veluchamy A."/>
            <person name="Tanaka M."/>
            <person name="Abida H."/>
            <person name="Marechal E."/>
            <person name="Bowler C."/>
            <person name="Muto M."/>
            <person name="Sunaga Y."/>
            <person name="Tanaka M."/>
            <person name="Yoshino T."/>
            <person name="Taniguchi T."/>
            <person name="Fukuda Y."/>
            <person name="Nemoto M."/>
            <person name="Matsumoto M."/>
            <person name="Wong P.S."/>
            <person name="Aburatani S."/>
            <person name="Fujibuchi W."/>
        </authorList>
    </citation>
    <scope>NUCLEOTIDE SEQUENCE [LARGE SCALE GENOMIC DNA]</scope>
    <source>
        <strain evidence="3 4">JPCC DA0580</strain>
    </source>
</reference>
<dbReference type="PANTHER" id="PTHR16509:SF1">
    <property type="entry name" value="MANGANESE-DEPENDENT ADP-RIBOSE_CDP-ALCOHOL DIPHOSPHATASE"/>
    <property type="match status" value="1"/>
</dbReference>
<dbReference type="Gene3D" id="3.60.21.10">
    <property type="match status" value="1"/>
</dbReference>
<evidence type="ECO:0000259" key="2">
    <source>
        <dbReference type="Pfam" id="PF00149"/>
    </source>
</evidence>
<dbReference type="AlphaFoldDB" id="A0A1Z5JZW8"/>
<dbReference type="Proteomes" id="UP000198406">
    <property type="component" value="Unassembled WGS sequence"/>
</dbReference>
<dbReference type="OrthoDB" id="9675250at2759"/>
<dbReference type="Pfam" id="PF00149">
    <property type="entry name" value="Metallophos"/>
    <property type="match status" value="1"/>
</dbReference>
<organism evidence="3 4">
    <name type="scientific">Fistulifera solaris</name>
    <name type="common">Oleaginous diatom</name>
    <dbReference type="NCBI Taxonomy" id="1519565"/>
    <lineage>
        <taxon>Eukaryota</taxon>
        <taxon>Sar</taxon>
        <taxon>Stramenopiles</taxon>
        <taxon>Ochrophyta</taxon>
        <taxon>Bacillariophyta</taxon>
        <taxon>Bacillariophyceae</taxon>
        <taxon>Bacillariophycidae</taxon>
        <taxon>Naviculales</taxon>
        <taxon>Naviculaceae</taxon>
        <taxon>Fistulifera</taxon>
    </lineage>
</organism>
<dbReference type="GO" id="GO:0008663">
    <property type="term" value="F:2',3'-cyclic-nucleotide 2'-phosphodiesterase activity"/>
    <property type="evidence" value="ECO:0007669"/>
    <property type="project" value="TreeGrafter"/>
</dbReference>
<dbReference type="PANTHER" id="PTHR16509">
    <property type="match status" value="1"/>
</dbReference>
<keyword evidence="3" id="KW-0378">Hydrolase</keyword>
<protein>
    <submittedName>
        <fullName evidence="3">Manganese-dependent ADP-ribose/CDP-alcohol diphosphatase</fullName>
        <ecNumber evidence="3">3.6.1.13</ecNumber>
        <ecNumber evidence="3">3.6.1.16</ecNumber>
        <ecNumber evidence="3">3.6.1.53</ecNumber>
    </submittedName>
</protein>
<dbReference type="InterPro" id="IPR029052">
    <property type="entry name" value="Metallo-depent_PP-like"/>
</dbReference>
<keyword evidence="4" id="KW-1185">Reference proteome</keyword>
<dbReference type="InParanoid" id="A0A1Z5JZW8"/>
<comment type="caution">
    <text evidence="3">The sequence shown here is derived from an EMBL/GenBank/DDBJ whole genome shotgun (WGS) entry which is preliminary data.</text>
</comment>
<evidence type="ECO:0000256" key="1">
    <source>
        <dbReference type="SAM" id="MobiDB-lite"/>
    </source>
</evidence>
<dbReference type="GO" id="GO:0047734">
    <property type="term" value="F:CDP-glycerol diphosphatase activity"/>
    <property type="evidence" value="ECO:0007669"/>
    <property type="project" value="UniProtKB-EC"/>
</dbReference>
<dbReference type="GO" id="GO:0030145">
    <property type="term" value="F:manganese ion binding"/>
    <property type="evidence" value="ECO:0007669"/>
    <property type="project" value="TreeGrafter"/>
</dbReference>
<proteinExistence type="predicted"/>
<evidence type="ECO:0000313" key="3">
    <source>
        <dbReference type="EMBL" id="GAX19368.1"/>
    </source>
</evidence>
<dbReference type="EC" id="3.6.1.16" evidence="3"/>
<dbReference type="EC" id="3.6.1.13" evidence="3"/>
<dbReference type="GO" id="GO:0047631">
    <property type="term" value="F:ADP-ribose diphosphatase activity"/>
    <property type="evidence" value="ECO:0007669"/>
    <property type="project" value="UniProtKB-EC"/>
</dbReference>